<dbReference type="Gene3D" id="3.20.20.80">
    <property type="entry name" value="Glycosidases"/>
    <property type="match status" value="1"/>
</dbReference>
<organism evidence="3 4">
    <name type="scientific">Littorina saxatilis</name>
    <dbReference type="NCBI Taxonomy" id="31220"/>
    <lineage>
        <taxon>Eukaryota</taxon>
        <taxon>Metazoa</taxon>
        <taxon>Spiralia</taxon>
        <taxon>Lophotrochozoa</taxon>
        <taxon>Mollusca</taxon>
        <taxon>Gastropoda</taxon>
        <taxon>Caenogastropoda</taxon>
        <taxon>Littorinimorpha</taxon>
        <taxon>Littorinoidea</taxon>
        <taxon>Littorinidae</taxon>
        <taxon>Littorina</taxon>
    </lineage>
</organism>
<keyword evidence="4" id="KW-1185">Reference proteome</keyword>
<proteinExistence type="predicted"/>
<protein>
    <recommendedName>
        <fullName evidence="2">Asl1-like glycosyl hydrolase catalytic domain-containing protein</fullName>
    </recommendedName>
</protein>
<dbReference type="EMBL" id="JBAMIC010000013">
    <property type="protein sequence ID" value="KAK7098010.1"/>
    <property type="molecule type" value="Genomic_DNA"/>
</dbReference>
<feature type="chain" id="PRO_5043010994" description="Asl1-like glycosyl hydrolase catalytic domain-containing protein" evidence="1">
    <location>
        <begin position="20"/>
        <end position="260"/>
    </location>
</feature>
<dbReference type="Proteomes" id="UP001374579">
    <property type="component" value="Unassembled WGS sequence"/>
</dbReference>
<feature type="domain" description="Asl1-like glycosyl hydrolase catalytic" evidence="2">
    <location>
        <begin position="44"/>
        <end position="257"/>
    </location>
</feature>
<dbReference type="SUPFAM" id="SSF51445">
    <property type="entry name" value="(Trans)glycosidases"/>
    <property type="match status" value="1"/>
</dbReference>
<dbReference type="InterPro" id="IPR053183">
    <property type="entry name" value="ASL1"/>
</dbReference>
<evidence type="ECO:0000313" key="4">
    <source>
        <dbReference type="Proteomes" id="UP001374579"/>
    </source>
</evidence>
<name>A0AAN9B2H4_9CAEN</name>
<sequence length="260" mass="29653">MAGHWVTLLLLGLVTLSASFLLNGTTKKKGFAIYAKHYYCADFAALKGTHWWYDWGHGTQKYVDQCHTGVSAGYVPMVWGWHKNGQNNGHDFGHYDTVLGFNEPNHRKQSNITYEQAARFWPVLEKQAGSRTLVSPSAAPCGNSCQGNVIPWFTGFFQECKGCRVDYLATHHYGCSADNTMAYLKDLWNRFHRKIWLTEFNCNQGGKSHILQYMKHILPRLEAAPFVHRYAWFGIHLTDAGLLESNSSALTELGRFYMQF</sequence>
<dbReference type="AlphaFoldDB" id="A0AAN9B2H4"/>
<dbReference type="Pfam" id="PF11790">
    <property type="entry name" value="Glyco_hydro_cc"/>
    <property type="match status" value="1"/>
</dbReference>
<evidence type="ECO:0000256" key="1">
    <source>
        <dbReference type="SAM" id="SignalP"/>
    </source>
</evidence>
<reference evidence="3 4" key="1">
    <citation type="submission" date="2024-02" db="EMBL/GenBank/DDBJ databases">
        <title>Chromosome-scale genome assembly of the rough periwinkle Littorina saxatilis.</title>
        <authorList>
            <person name="De Jode A."/>
            <person name="Faria R."/>
            <person name="Formenti G."/>
            <person name="Sims Y."/>
            <person name="Smith T.P."/>
            <person name="Tracey A."/>
            <person name="Wood J.M.D."/>
            <person name="Zagrodzka Z.B."/>
            <person name="Johannesson K."/>
            <person name="Butlin R.K."/>
            <person name="Leder E.H."/>
        </authorList>
    </citation>
    <scope>NUCLEOTIDE SEQUENCE [LARGE SCALE GENOMIC DNA]</scope>
    <source>
        <strain evidence="3">Snail1</strain>
        <tissue evidence="3">Muscle</tissue>
    </source>
</reference>
<accession>A0AAN9B2H4</accession>
<comment type="caution">
    <text evidence="3">The sequence shown here is derived from an EMBL/GenBank/DDBJ whole genome shotgun (WGS) entry which is preliminary data.</text>
</comment>
<feature type="signal peptide" evidence="1">
    <location>
        <begin position="1"/>
        <end position="19"/>
    </location>
</feature>
<evidence type="ECO:0000259" key="2">
    <source>
        <dbReference type="Pfam" id="PF11790"/>
    </source>
</evidence>
<dbReference type="InterPro" id="IPR017853">
    <property type="entry name" value="GH"/>
</dbReference>
<dbReference type="PANTHER" id="PTHR34154">
    <property type="entry name" value="ALKALI-SENSITIVE LINKAGE PROTEIN 1"/>
    <property type="match status" value="1"/>
</dbReference>
<evidence type="ECO:0000313" key="3">
    <source>
        <dbReference type="EMBL" id="KAK7098010.1"/>
    </source>
</evidence>
<gene>
    <name evidence="3" type="ORF">V1264_004904</name>
</gene>
<dbReference type="PANTHER" id="PTHR34154:SF3">
    <property type="entry name" value="ALKALI-SENSITIVE LINKAGE PROTEIN 1"/>
    <property type="match status" value="1"/>
</dbReference>
<dbReference type="InterPro" id="IPR024655">
    <property type="entry name" value="Asl1_glyco_hydro_catalytic"/>
</dbReference>
<keyword evidence="1" id="KW-0732">Signal</keyword>